<dbReference type="Pfam" id="PF10497">
    <property type="entry name" value="zf-4CXXC_R1"/>
    <property type="match status" value="1"/>
</dbReference>
<proteinExistence type="predicted"/>
<feature type="compositionally biased region" description="Basic and acidic residues" evidence="5">
    <location>
        <begin position="1123"/>
        <end position="1140"/>
    </location>
</feature>
<evidence type="ECO:0000256" key="1">
    <source>
        <dbReference type="ARBA" id="ARBA00004123"/>
    </source>
</evidence>
<keyword evidence="2" id="KW-0805">Transcription regulation</keyword>
<organism evidence="7 8">
    <name type="scientific">Mollisia scopiformis</name>
    <name type="common">Conifer needle endophyte fungus</name>
    <name type="synonym">Phialocephala scopiformis</name>
    <dbReference type="NCBI Taxonomy" id="149040"/>
    <lineage>
        <taxon>Eukaryota</taxon>
        <taxon>Fungi</taxon>
        <taxon>Dikarya</taxon>
        <taxon>Ascomycota</taxon>
        <taxon>Pezizomycotina</taxon>
        <taxon>Leotiomycetes</taxon>
        <taxon>Helotiales</taxon>
        <taxon>Mollisiaceae</taxon>
        <taxon>Mollisia</taxon>
    </lineage>
</organism>
<protein>
    <recommendedName>
        <fullName evidence="6">JmjC domain-containing protein</fullName>
    </recommendedName>
</protein>
<feature type="compositionally biased region" description="Basic and acidic residues" evidence="5">
    <location>
        <begin position="1167"/>
        <end position="1179"/>
    </location>
</feature>
<feature type="region of interest" description="Disordered" evidence="5">
    <location>
        <begin position="545"/>
        <end position="595"/>
    </location>
</feature>
<evidence type="ECO:0000256" key="2">
    <source>
        <dbReference type="ARBA" id="ARBA00023015"/>
    </source>
</evidence>
<dbReference type="RefSeq" id="XP_018072520.1">
    <property type="nucleotide sequence ID" value="XM_018219741.1"/>
</dbReference>
<feature type="compositionally biased region" description="Polar residues" evidence="5">
    <location>
        <begin position="1038"/>
        <end position="1056"/>
    </location>
</feature>
<feature type="compositionally biased region" description="Low complexity" evidence="5">
    <location>
        <begin position="1277"/>
        <end position="1289"/>
    </location>
</feature>
<name>A0A194XDB0_MOLSC</name>
<feature type="compositionally biased region" description="Polar residues" evidence="5">
    <location>
        <begin position="889"/>
        <end position="899"/>
    </location>
</feature>
<evidence type="ECO:0000313" key="8">
    <source>
        <dbReference type="Proteomes" id="UP000070700"/>
    </source>
</evidence>
<dbReference type="GO" id="GO:0005634">
    <property type="term" value="C:nucleus"/>
    <property type="evidence" value="ECO:0007669"/>
    <property type="project" value="UniProtKB-SubCell"/>
</dbReference>
<sequence>MPPQTYPQAQFVPIKPDFDLDALVEDTHNFDYVTRLSADKLEEHSIQSFEALVLQIVIENGKPLVIEDWGSRIPPWLFSKEWLEENMGKEPQSVRDIPNETNIPMTMGHYLRSMDQLTRQFKPSTYRDPKRQRLYLKDIDCPKQWSEHLRDTVPECIYYLNECIEPRTGGDGSILEPNEYGQMRYGKGVAPAGDLMANLPPEMRAANMMCYIGHEGTYTAAHREMCGTLGHNIMVDTSTASKGEKPGTSIWFMTETREREVVSEYFLSMLGHDIEVEKHFAQVNAWRKAPFNVWVVEQKVGDLILIPPLAPHQVWNRGTRTMKVAWNRTTVDTLELALHEALPRARMVCREEQYKCKAIVYYTLIKYYALLQRDTMEPKMWKYGRIKQLLEDFKRLFYLYQEILVSEMFSPKLPEETNVEFLPYDSFVTCSYCRGNIFNRFLTCKTCIQHGIVNGEEVEDTYDVCMDCYAMGRSCACVSSLSWVEQWDWSTLVQNYEQWRNIVVQFDGFFDSMRSPQPLELARKRYGRRPITEVCQEQLKIRPFKDPNRERTPTPEMSDIEPEVDDEGRPVPRKDGKKSGLSSSRKNQVVPTPGKTHSCHVCMKHEMNWKLAFCTTCSLAYCYGTLWRAFDLMPQTVMEDKEWQCPRCLKMCSCGKCRSKPNSTQIGYQPKGTLLGHDTKKVADFRSVESLVDFSRTNLSWLQRDENANNPQESGRMKKLKERAEAEKARANESSLDDREAFDDSFEDNLNNGYVHNMQDINNLGGPGSTHFREDGNAPRYRDSYEAAQHGANPYLPDDTDDTAHGCADGHYELDDYDSYNQPPASYPSQLLAPAASMYGGPEETEPDASHVGQNRMMGVGYYQQNGSTDNRILYDPPITDGTIEEPSPQLTPSKNPNMFLSDLLDPQLLQAEQPKKRKRFNADGEDAEDVEFFASKRQKLLAETKKHRQQYQPEDFPSRPEKRVPRRSTGKPQSYRDLGEAAVPIEEDEGLSSISTTRKRKAERADSDLELAAQALSHLSKPHPASQGTVRKKRSVRAQTSRSTGSPSVAPNTIKTPHKSAWLARKEAEDAGNSFPVELPTKRNRKRRSEVQDGMQNDPPPAVVELSLAVDDNDDGGAALGSDRDSLFGEPIEREKATEEVIRETTEVGHGVEIAEQPNSTEVLNEAEKQNEPVREPRNTSTIEEDAPVPKHRGRPPKSRPSVVALPPRSESPIGTEPIVIFPARAPAPKLLSLKERMALKGRKFKIVAPKAQSTPEFSPGPSNTVTTKEQWSHAPSTTTYSSGSTPSLIQASISRAPPTATPVGWHAVNGRSQAMKSSAGADYSTSPATVASSKSDRAPTLPVEKQRVGPTVVRLMSEEPSSERSVSDGSASEESSASDSSDTDDIPAHRPGPNKAFRGGGVSLRGRGRPTGMTARRGKPVTIRGH</sequence>
<keyword evidence="4" id="KW-0539">Nucleus</keyword>
<dbReference type="Pfam" id="PF02373">
    <property type="entry name" value="JmjC"/>
    <property type="match status" value="1"/>
</dbReference>
<feature type="domain" description="JmjC" evidence="6">
    <location>
        <begin position="176"/>
        <end position="345"/>
    </location>
</feature>
<reference evidence="7 8" key="1">
    <citation type="submission" date="2015-10" db="EMBL/GenBank/DDBJ databases">
        <title>Full genome of DAOMC 229536 Phialocephala scopiformis, a fungal endophyte of spruce producing the potent anti-insectan compound rugulosin.</title>
        <authorList>
            <consortium name="DOE Joint Genome Institute"/>
            <person name="Walker A.K."/>
            <person name="Frasz S.L."/>
            <person name="Seifert K.A."/>
            <person name="Miller J.D."/>
            <person name="Mondo S.J."/>
            <person name="Labutti K."/>
            <person name="Lipzen A."/>
            <person name="Dockter R."/>
            <person name="Kennedy M."/>
            <person name="Grigoriev I.V."/>
            <person name="Spatafora J.W."/>
        </authorList>
    </citation>
    <scope>NUCLEOTIDE SEQUENCE [LARGE SCALE GENOMIC DNA]</scope>
    <source>
        <strain evidence="7 8">CBS 120377</strain>
    </source>
</reference>
<dbReference type="InterPro" id="IPR003347">
    <property type="entry name" value="JmjC_dom"/>
</dbReference>
<feature type="compositionally biased region" description="Polar residues" evidence="5">
    <location>
        <begin position="1325"/>
        <end position="1335"/>
    </location>
</feature>
<dbReference type="SMART" id="SM00558">
    <property type="entry name" value="JmjC"/>
    <property type="match status" value="1"/>
</dbReference>
<evidence type="ECO:0000256" key="4">
    <source>
        <dbReference type="ARBA" id="ARBA00023242"/>
    </source>
</evidence>
<dbReference type="Gene3D" id="2.60.120.650">
    <property type="entry name" value="Cupin"/>
    <property type="match status" value="1"/>
</dbReference>
<dbReference type="InParanoid" id="A0A194XDB0"/>
<feature type="compositionally biased region" description="Polar residues" evidence="5">
    <location>
        <begin position="1253"/>
        <end position="1271"/>
    </location>
</feature>
<feature type="region of interest" description="Disordered" evidence="5">
    <location>
        <begin position="1157"/>
        <end position="1216"/>
    </location>
</feature>
<dbReference type="EMBL" id="KQ947413">
    <property type="protein sequence ID" value="KUJ18165.1"/>
    <property type="molecule type" value="Genomic_DNA"/>
</dbReference>
<comment type="subcellular location">
    <subcellularLocation>
        <location evidence="1">Nucleus</location>
    </subcellularLocation>
</comment>
<dbReference type="SUPFAM" id="SSF51197">
    <property type="entry name" value="Clavaminate synthase-like"/>
    <property type="match status" value="1"/>
</dbReference>
<dbReference type="OrthoDB" id="298344at2759"/>
<evidence type="ECO:0000256" key="5">
    <source>
        <dbReference type="SAM" id="MobiDB-lite"/>
    </source>
</evidence>
<feature type="region of interest" description="Disordered" evidence="5">
    <location>
        <begin position="942"/>
        <end position="1140"/>
    </location>
</feature>
<dbReference type="InterPro" id="IPR018866">
    <property type="entry name" value="Znf-4CXXC_R1"/>
</dbReference>
<feature type="compositionally biased region" description="Polar residues" evidence="5">
    <location>
        <begin position="580"/>
        <end position="590"/>
    </location>
</feature>
<evidence type="ECO:0000259" key="6">
    <source>
        <dbReference type="PROSITE" id="PS51184"/>
    </source>
</evidence>
<keyword evidence="8" id="KW-1185">Reference proteome</keyword>
<dbReference type="PROSITE" id="PS51184">
    <property type="entry name" value="JMJC"/>
    <property type="match status" value="1"/>
</dbReference>
<evidence type="ECO:0000256" key="3">
    <source>
        <dbReference type="ARBA" id="ARBA00023163"/>
    </source>
</evidence>
<feature type="compositionally biased region" description="Basic and acidic residues" evidence="5">
    <location>
        <begin position="722"/>
        <end position="739"/>
    </location>
</feature>
<evidence type="ECO:0000313" key="7">
    <source>
        <dbReference type="EMBL" id="KUJ18165.1"/>
    </source>
</evidence>
<dbReference type="GeneID" id="28829467"/>
<dbReference type="Proteomes" id="UP000070700">
    <property type="component" value="Unassembled WGS sequence"/>
</dbReference>
<feature type="region of interest" description="Disordered" evidence="5">
    <location>
        <begin position="1248"/>
        <end position="1428"/>
    </location>
</feature>
<keyword evidence="3" id="KW-0804">Transcription</keyword>
<dbReference type="KEGG" id="psco:LY89DRAFT_732855"/>
<feature type="compositionally biased region" description="Low complexity" evidence="5">
    <location>
        <begin position="1369"/>
        <end position="1382"/>
    </location>
</feature>
<feature type="compositionally biased region" description="Polar residues" evidence="5">
    <location>
        <begin position="748"/>
        <end position="762"/>
    </location>
</feature>
<gene>
    <name evidence="7" type="ORF">LY89DRAFT_732855</name>
</gene>
<feature type="region of interest" description="Disordered" evidence="5">
    <location>
        <begin position="703"/>
        <end position="778"/>
    </location>
</feature>
<feature type="compositionally biased region" description="Basic and acidic residues" evidence="5">
    <location>
        <begin position="567"/>
        <end position="578"/>
    </location>
</feature>
<accession>A0A194XDB0</accession>
<feature type="region of interest" description="Disordered" evidence="5">
    <location>
        <begin position="877"/>
        <end position="901"/>
    </location>
</feature>